<dbReference type="GO" id="GO:0046677">
    <property type="term" value="P:response to antibiotic"/>
    <property type="evidence" value="ECO:0007669"/>
    <property type="project" value="UniProtKB-KW"/>
</dbReference>
<accession>A0A9D2AAS1</accession>
<feature type="transmembrane region" description="Helical" evidence="10">
    <location>
        <begin position="24"/>
        <end position="46"/>
    </location>
</feature>
<dbReference type="InterPro" id="IPR002528">
    <property type="entry name" value="MATE_fam"/>
</dbReference>
<feature type="transmembrane region" description="Helical" evidence="10">
    <location>
        <begin position="141"/>
        <end position="162"/>
    </location>
</feature>
<keyword evidence="6 10" id="KW-0812">Transmembrane</keyword>
<dbReference type="GO" id="GO:0005886">
    <property type="term" value="C:plasma membrane"/>
    <property type="evidence" value="ECO:0007669"/>
    <property type="project" value="UniProtKB-SubCell"/>
</dbReference>
<evidence type="ECO:0000256" key="8">
    <source>
        <dbReference type="ARBA" id="ARBA00023136"/>
    </source>
</evidence>
<evidence type="ECO:0000256" key="4">
    <source>
        <dbReference type="ARBA" id="ARBA00022448"/>
    </source>
</evidence>
<comment type="similarity">
    <text evidence="2">Belongs to the multi antimicrobial extrusion (MATE) (TC 2.A.66.1) family. MepA subfamily.</text>
</comment>
<feature type="transmembrane region" description="Helical" evidence="10">
    <location>
        <begin position="323"/>
        <end position="346"/>
    </location>
</feature>
<evidence type="ECO:0000256" key="5">
    <source>
        <dbReference type="ARBA" id="ARBA00022475"/>
    </source>
</evidence>
<dbReference type="GO" id="GO:0015297">
    <property type="term" value="F:antiporter activity"/>
    <property type="evidence" value="ECO:0007669"/>
    <property type="project" value="InterPro"/>
</dbReference>
<feature type="transmembrane region" description="Helical" evidence="10">
    <location>
        <begin position="366"/>
        <end position="384"/>
    </location>
</feature>
<comment type="caution">
    <text evidence="11">The sequence shown here is derived from an EMBL/GenBank/DDBJ whole genome shotgun (WGS) entry which is preliminary data.</text>
</comment>
<feature type="transmembrane region" description="Helical" evidence="10">
    <location>
        <begin position="393"/>
        <end position="413"/>
    </location>
</feature>
<proteinExistence type="inferred from homology"/>
<organism evidence="11 12">
    <name type="scientific">Candidatus Odoribacter faecigallinarum</name>
    <dbReference type="NCBI Taxonomy" id="2838706"/>
    <lineage>
        <taxon>Bacteria</taxon>
        <taxon>Pseudomonadati</taxon>
        <taxon>Bacteroidota</taxon>
        <taxon>Bacteroidia</taxon>
        <taxon>Bacteroidales</taxon>
        <taxon>Odoribacteraceae</taxon>
        <taxon>Odoribacter</taxon>
    </lineage>
</organism>
<evidence type="ECO:0000256" key="9">
    <source>
        <dbReference type="ARBA" id="ARBA00023251"/>
    </source>
</evidence>
<evidence type="ECO:0000256" key="10">
    <source>
        <dbReference type="SAM" id="Phobius"/>
    </source>
</evidence>
<dbReference type="EMBL" id="DXFT01000034">
    <property type="protein sequence ID" value="HIX02829.1"/>
    <property type="molecule type" value="Genomic_DNA"/>
</dbReference>
<feature type="transmembrane region" description="Helical" evidence="10">
    <location>
        <begin position="419"/>
        <end position="441"/>
    </location>
</feature>
<protein>
    <recommendedName>
        <fullName evidence="3">Multidrug export protein MepA</fullName>
    </recommendedName>
</protein>
<feature type="transmembrane region" description="Helical" evidence="10">
    <location>
        <begin position="275"/>
        <end position="298"/>
    </location>
</feature>
<evidence type="ECO:0000256" key="6">
    <source>
        <dbReference type="ARBA" id="ARBA00022692"/>
    </source>
</evidence>
<dbReference type="InterPro" id="IPR048279">
    <property type="entry name" value="MdtK-like"/>
</dbReference>
<evidence type="ECO:0000256" key="3">
    <source>
        <dbReference type="ARBA" id="ARBA00022106"/>
    </source>
</evidence>
<dbReference type="PANTHER" id="PTHR43823:SF3">
    <property type="entry name" value="MULTIDRUG EXPORT PROTEIN MEPA"/>
    <property type="match status" value="1"/>
</dbReference>
<reference evidence="11" key="2">
    <citation type="submission" date="2021-04" db="EMBL/GenBank/DDBJ databases">
        <authorList>
            <person name="Gilroy R."/>
        </authorList>
    </citation>
    <scope>NUCLEOTIDE SEQUENCE</scope>
    <source>
        <strain evidence="11">23274</strain>
    </source>
</reference>
<comment type="subcellular location">
    <subcellularLocation>
        <location evidence="1">Cell membrane</location>
        <topology evidence="1">Multi-pass membrane protein</topology>
    </subcellularLocation>
</comment>
<keyword evidence="5" id="KW-1003">Cell membrane</keyword>
<dbReference type="GO" id="GO:0042910">
    <property type="term" value="F:xenobiotic transmembrane transporter activity"/>
    <property type="evidence" value="ECO:0007669"/>
    <property type="project" value="InterPro"/>
</dbReference>
<dbReference type="Pfam" id="PF01554">
    <property type="entry name" value="MatE"/>
    <property type="match status" value="2"/>
</dbReference>
<feature type="transmembrane region" description="Helical" evidence="10">
    <location>
        <begin position="199"/>
        <end position="217"/>
    </location>
</feature>
<name>A0A9D2AAS1_9BACT</name>
<feature type="transmembrane region" description="Helical" evidence="10">
    <location>
        <begin position="237"/>
        <end position="263"/>
    </location>
</feature>
<gene>
    <name evidence="11" type="ORF">H9863_01770</name>
</gene>
<evidence type="ECO:0000256" key="7">
    <source>
        <dbReference type="ARBA" id="ARBA00022989"/>
    </source>
</evidence>
<feature type="transmembrane region" description="Helical" evidence="10">
    <location>
        <begin position="98"/>
        <end position="121"/>
    </location>
</feature>
<dbReference type="PANTHER" id="PTHR43823">
    <property type="entry name" value="SPORULATION PROTEIN YKVU"/>
    <property type="match status" value="1"/>
</dbReference>
<feature type="transmembrane region" description="Helical" evidence="10">
    <location>
        <begin position="52"/>
        <end position="77"/>
    </location>
</feature>
<keyword evidence="9" id="KW-0046">Antibiotic resistance</keyword>
<dbReference type="InterPro" id="IPR051327">
    <property type="entry name" value="MATE_MepA_subfamily"/>
</dbReference>
<dbReference type="CDD" id="cd13143">
    <property type="entry name" value="MATE_MepA_like"/>
    <property type="match status" value="1"/>
</dbReference>
<keyword evidence="4" id="KW-0813">Transport</keyword>
<feature type="transmembrane region" description="Helical" evidence="10">
    <location>
        <begin position="174"/>
        <end position="193"/>
    </location>
</feature>
<sequence>MNTAFFYPNQANDRRSVRKLLKNYAYPAMVNMIVLAVYNVVDRIFIGQGAGPLAICGLALTLPYVSLLGTVGTLTGVGGAARISPAASTANLALASKILGNALFLNVMLSLMLIFASLYYLDEILLFFGGSEATIPYARQYLNILIPGSLLTNLNFTLCHAIRAVGFPRKSVTILLAGAIANILLDPIFIFGFGMGIQGAAIATVVSMCVSLTLILLHFRSPRNPLHLTQSSFRPHLLILVSIIGMGMASFIMNITTGMVNIIMNRYLKNYGGDYAIGAYGIISSYSILISMLLMGICQGMQPIISYHYGMGNQARVRDLLQYALRMGTAVACTGFALCELFAPWLVKCFTWDAHLAEISTEGLRYTFIAMPLVGLQIVATSYFQSVRQAPKAIVMNISRQFLFLIPALGVFATHKGLAGIWLAIPFADVMATLIAVFFIWKAINKH</sequence>
<reference evidence="11" key="1">
    <citation type="journal article" date="2021" name="PeerJ">
        <title>Extensive microbial diversity within the chicken gut microbiome revealed by metagenomics and culture.</title>
        <authorList>
            <person name="Gilroy R."/>
            <person name="Ravi A."/>
            <person name="Getino M."/>
            <person name="Pursley I."/>
            <person name="Horton D.L."/>
            <person name="Alikhan N.F."/>
            <person name="Baker D."/>
            <person name="Gharbi K."/>
            <person name="Hall N."/>
            <person name="Watson M."/>
            <person name="Adriaenssens E.M."/>
            <person name="Foster-Nyarko E."/>
            <person name="Jarju S."/>
            <person name="Secka A."/>
            <person name="Antonio M."/>
            <person name="Oren A."/>
            <person name="Chaudhuri R.R."/>
            <person name="La Ragione R."/>
            <person name="Hildebrand F."/>
            <person name="Pallen M.J."/>
        </authorList>
    </citation>
    <scope>NUCLEOTIDE SEQUENCE</scope>
    <source>
        <strain evidence="11">23274</strain>
    </source>
</reference>
<evidence type="ECO:0000313" key="11">
    <source>
        <dbReference type="EMBL" id="HIX02829.1"/>
    </source>
</evidence>
<evidence type="ECO:0000256" key="1">
    <source>
        <dbReference type="ARBA" id="ARBA00004651"/>
    </source>
</evidence>
<dbReference type="InterPro" id="IPR045070">
    <property type="entry name" value="MATE_MepA-like"/>
</dbReference>
<evidence type="ECO:0000313" key="12">
    <source>
        <dbReference type="Proteomes" id="UP000824202"/>
    </source>
</evidence>
<evidence type="ECO:0000256" key="2">
    <source>
        <dbReference type="ARBA" id="ARBA00008417"/>
    </source>
</evidence>
<dbReference type="NCBIfam" id="TIGR00797">
    <property type="entry name" value="matE"/>
    <property type="match status" value="1"/>
</dbReference>
<dbReference type="Proteomes" id="UP000824202">
    <property type="component" value="Unassembled WGS sequence"/>
</dbReference>
<keyword evidence="7 10" id="KW-1133">Transmembrane helix</keyword>
<dbReference type="AlphaFoldDB" id="A0A9D2AAS1"/>
<dbReference type="PIRSF" id="PIRSF006603">
    <property type="entry name" value="DinF"/>
    <property type="match status" value="1"/>
</dbReference>
<keyword evidence="8 10" id="KW-0472">Membrane</keyword>